<protein>
    <submittedName>
        <fullName evidence="2">Uncharacterized protein</fullName>
    </submittedName>
</protein>
<evidence type="ECO:0000313" key="1">
    <source>
        <dbReference type="Proteomes" id="UP000887577"/>
    </source>
</evidence>
<proteinExistence type="predicted"/>
<organism evidence="1 2">
    <name type="scientific">Panagrolaimus superbus</name>
    <dbReference type="NCBI Taxonomy" id="310955"/>
    <lineage>
        <taxon>Eukaryota</taxon>
        <taxon>Metazoa</taxon>
        <taxon>Ecdysozoa</taxon>
        <taxon>Nematoda</taxon>
        <taxon>Chromadorea</taxon>
        <taxon>Rhabditida</taxon>
        <taxon>Tylenchina</taxon>
        <taxon>Panagrolaimomorpha</taxon>
        <taxon>Panagrolaimoidea</taxon>
        <taxon>Panagrolaimidae</taxon>
        <taxon>Panagrolaimus</taxon>
    </lineage>
</organism>
<evidence type="ECO:0000313" key="2">
    <source>
        <dbReference type="WBParaSite" id="PSU_v2.g14672.t1"/>
    </source>
</evidence>
<reference evidence="2" key="1">
    <citation type="submission" date="2022-11" db="UniProtKB">
        <authorList>
            <consortium name="WormBaseParasite"/>
        </authorList>
    </citation>
    <scope>IDENTIFICATION</scope>
</reference>
<name>A0A914Y600_9BILA</name>
<dbReference type="AlphaFoldDB" id="A0A914Y600"/>
<accession>A0A914Y600</accession>
<sequence>MAFSLRNSIKTEKFKRNYLLNTAKLPDLKNPSDAADDVDRDEHIFHSECFKVFKDDRLQRYIIACEVKIKCDIHTLPNKTIPNLINSYYTIKGIGYSFKKHKCSPISQRLEYV</sequence>
<dbReference type="Proteomes" id="UP000887577">
    <property type="component" value="Unplaced"/>
</dbReference>
<dbReference type="WBParaSite" id="PSU_v2.g14672.t1">
    <property type="protein sequence ID" value="PSU_v2.g14672.t1"/>
    <property type="gene ID" value="PSU_v2.g14672"/>
</dbReference>
<keyword evidence="1" id="KW-1185">Reference proteome</keyword>